<protein>
    <submittedName>
        <fullName evidence="2">BTB/POZ domain protein</fullName>
    </submittedName>
</protein>
<dbReference type="AlphaFoldDB" id="A0A0F4YRG7"/>
<dbReference type="STRING" id="1408163.A0A0F4YRG7"/>
<evidence type="ECO:0000313" key="2">
    <source>
        <dbReference type="EMBL" id="KKA20675.1"/>
    </source>
</evidence>
<feature type="domain" description="BTB" evidence="1">
    <location>
        <begin position="22"/>
        <end position="97"/>
    </location>
</feature>
<dbReference type="CDD" id="cd18186">
    <property type="entry name" value="BTB_POZ_ZBTB_KLHL-like"/>
    <property type="match status" value="1"/>
</dbReference>
<sequence>MSTSLCEHTLFMRHLWYSGDYSDLKVYCGEEIHRVHRAIICPQSKVFAAMCRGAFKVRISNLSFEAQTGEIKMPDDHPNAVKVMLAYFYEKDYRLARDNGRDISESDPDPLLDARVYSVAKKYDVGPLEKLAKEEFGA</sequence>
<gene>
    <name evidence="2" type="ORF">T310_5291</name>
</gene>
<dbReference type="OrthoDB" id="6359816at2759"/>
<comment type="caution">
    <text evidence="2">The sequence shown here is derived from an EMBL/GenBank/DDBJ whole genome shotgun (WGS) entry which is preliminary data.</text>
</comment>
<organism evidence="2 3">
    <name type="scientific">Rasamsonia emersonii (strain ATCC 16479 / CBS 393.64 / IMI 116815)</name>
    <dbReference type="NCBI Taxonomy" id="1408163"/>
    <lineage>
        <taxon>Eukaryota</taxon>
        <taxon>Fungi</taxon>
        <taxon>Dikarya</taxon>
        <taxon>Ascomycota</taxon>
        <taxon>Pezizomycotina</taxon>
        <taxon>Eurotiomycetes</taxon>
        <taxon>Eurotiomycetidae</taxon>
        <taxon>Eurotiales</taxon>
        <taxon>Trichocomaceae</taxon>
        <taxon>Rasamsonia</taxon>
    </lineage>
</organism>
<dbReference type="PANTHER" id="PTHR47843">
    <property type="entry name" value="BTB DOMAIN-CONTAINING PROTEIN-RELATED"/>
    <property type="match status" value="1"/>
</dbReference>
<dbReference type="Proteomes" id="UP000053958">
    <property type="component" value="Unassembled WGS sequence"/>
</dbReference>
<dbReference type="Gene3D" id="3.30.710.10">
    <property type="entry name" value="Potassium Channel Kv1.1, Chain A"/>
    <property type="match status" value="1"/>
</dbReference>
<reference evidence="2 3" key="1">
    <citation type="submission" date="2015-04" db="EMBL/GenBank/DDBJ databases">
        <authorList>
            <person name="Heijne W.H."/>
            <person name="Fedorova N.D."/>
            <person name="Nierman W.C."/>
            <person name="Vollebregt A.W."/>
            <person name="Zhao Z."/>
            <person name="Wu L."/>
            <person name="Kumar M."/>
            <person name="Stam H."/>
            <person name="van den Berg M.A."/>
            <person name="Pel H.J."/>
        </authorList>
    </citation>
    <scope>NUCLEOTIDE SEQUENCE [LARGE SCALE GENOMIC DNA]</scope>
    <source>
        <strain evidence="2 3">CBS 393.64</strain>
    </source>
</reference>
<dbReference type="SUPFAM" id="SSF54695">
    <property type="entry name" value="POZ domain"/>
    <property type="match status" value="1"/>
</dbReference>
<proteinExistence type="predicted"/>
<dbReference type="InterPro" id="IPR000210">
    <property type="entry name" value="BTB/POZ_dom"/>
</dbReference>
<dbReference type="EMBL" id="LASV01000241">
    <property type="protein sequence ID" value="KKA20675.1"/>
    <property type="molecule type" value="Genomic_DNA"/>
</dbReference>
<dbReference type="PANTHER" id="PTHR47843:SF5">
    <property type="entry name" value="BTB_POZ DOMAIN PROTEIN"/>
    <property type="match status" value="1"/>
</dbReference>
<name>A0A0F4YRG7_RASE3</name>
<dbReference type="RefSeq" id="XP_013327287.1">
    <property type="nucleotide sequence ID" value="XM_013471833.1"/>
</dbReference>
<dbReference type="Pfam" id="PF00651">
    <property type="entry name" value="BTB"/>
    <property type="match status" value="1"/>
</dbReference>
<dbReference type="InterPro" id="IPR011333">
    <property type="entry name" value="SKP1/BTB/POZ_sf"/>
</dbReference>
<evidence type="ECO:0000313" key="3">
    <source>
        <dbReference type="Proteomes" id="UP000053958"/>
    </source>
</evidence>
<dbReference type="GeneID" id="25317636"/>
<accession>A0A0F4YRG7</accession>
<evidence type="ECO:0000259" key="1">
    <source>
        <dbReference type="PROSITE" id="PS50097"/>
    </source>
</evidence>
<dbReference type="PROSITE" id="PS50097">
    <property type="entry name" value="BTB"/>
    <property type="match status" value="1"/>
</dbReference>
<keyword evidence="3" id="KW-1185">Reference proteome</keyword>